<feature type="region of interest" description="Disordered" evidence="2">
    <location>
        <begin position="50"/>
        <end position="70"/>
    </location>
</feature>
<evidence type="ECO:0000313" key="4">
    <source>
        <dbReference type="EMBL" id="EPX78006.1"/>
    </source>
</evidence>
<dbReference type="EMBL" id="APVH01000042">
    <property type="protein sequence ID" value="EPX78006.1"/>
    <property type="molecule type" value="Genomic_DNA"/>
</dbReference>
<sequence length="217" mass="23543">MKWPSITLPRLLLTVTAVGISAKAAVTLPEVTSESFVAEIGVTGNAYAMATEEDPSPDGAAEDGVDESEQETQCEVPEDLLLAIEEERAIVENQRKAAEEKMAEAELAMDKVEIETAKLEELKSEITGLLDKIEAAKTRDLERLVSVYTGMKPGEAAAIMNDLDLEVTVMVLGQMSERSAAPIIARMTPVRAQAISKIIYERSQLPGDQDLNGIRLE</sequence>
<proteinExistence type="predicted"/>
<feature type="signal peptide" evidence="3">
    <location>
        <begin position="1"/>
        <end position="24"/>
    </location>
</feature>
<keyword evidence="5" id="KW-1185">Reference proteome</keyword>
<dbReference type="AlphaFoldDB" id="S9Q9F7"/>
<dbReference type="SUPFAM" id="SSF158791">
    <property type="entry name" value="MgtE N-terminal domain-like"/>
    <property type="match status" value="1"/>
</dbReference>
<gene>
    <name evidence="4" type="ORF">Salmuc_03328</name>
</gene>
<evidence type="ECO:0000256" key="3">
    <source>
        <dbReference type="SAM" id="SignalP"/>
    </source>
</evidence>
<protein>
    <recommendedName>
        <fullName evidence="6">Flagellar protein FlbB</fullName>
    </recommendedName>
</protein>
<feature type="coiled-coil region" evidence="1">
    <location>
        <begin position="81"/>
        <end position="139"/>
    </location>
</feature>
<dbReference type="RefSeq" id="WP_020040047.1">
    <property type="nucleotide sequence ID" value="NZ_KE557281.1"/>
</dbReference>
<comment type="caution">
    <text evidence="4">The sequence shown here is derived from an EMBL/GenBank/DDBJ whole genome shotgun (WGS) entry which is preliminary data.</text>
</comment>
<dbReference type="eggNOG" id="COG3334">
    <property type="taxonomic scope" value="Bacteria"/>
</dbReference>
<dbReference type="HOGENOM" id="CLU_1336453_0_0_5"/>
<organism evidence="4 5">
    <name type="scientific">Salipiger mucosus DSM 16094</name>
    <dbReference type="NCBI Taxonomy" id="1123237"/>
    <lineage>
        <taxon>Bacteria</taxon>
        <taxon>Pseudomonadati</taxon>
        <taxon>Pseudomonadota</taxon>
        <taxon>Alphaproteobacteria</taxon>
        <taxon>Rhodobacterales</taxon>
        <taxon>Roseobacteraceae</taxon>
        <taxon>Salipiger</taxon>
    </lineage>
</organism>
<reference evidence="5" key="1">
    <citation type="journal article" date="2014" name="Stand. Genomic Sci.">
        <title>Genome sequence of the exopolysaccharide-producing Salipiger mucosus type strain (DSM 16094(T)), a moderately halophilic member of the Roseobacter clade.</title>
        <authorList>
            <person name="Riedel T."/>
            <person name="Spring S."/>
            <person name="Fiebig A."/>
            <person name="Petersen J."/>
            <person name="Kyrpides N.C."/>
            <person name="Goker M."/>
            <person name="Klenk H.P."/>
        </authorList>
    </citation>
    <scope>NUCLEOTIDE SEQUENCE [LARGE SCALE GENOMIC DNA]</scope>
    <source>
        <strain evidence="5">DSM 16094</strain>
    </source>
</reference>
<feature type="compositionally biased region" description="Acidic residues" evidence="2">
    <location>
        <begin position="51"/>
        <end position="70"/>
    </location>
</feature>
<evidence type="ECO:0000256" key="1">
    <source>
        <dbReference type="SAM" id="Coils"/>
    </source>
</evidence>
<evidence type="ECO:0000313" key="5">
    <source>
        <dbReference type="Proteomes" id="UP000015347"/>
    </source>
</evidence>
<accession>S9Q9F7</accession>
<name>S9Q9F7_9RHOB</name>
<keyword evidence="3" id="KW-0732">Signal</keyword>
<evidence type="ECO:0008006" key="6">
    <source>
        <dbReference type="Google" id="ProtNLM"/>
    </source>
</evidence>
<keyword evidence="1" id="KW-0175">Coiled coil</keyword>
<dbReference type="STRING" id="1123237.Salmuc_03328"/>
<dbReference type="Proteomes" id="UP000015347">
    <property type="component" value="Unassembled WGS sequence"/>
</dbReference>
<evidence type="ECO:0000256" key="2">
    <source>
        <dbReference type="SAM" id="MobiDB-lite"/>
    </source>
</evidence>
<dbReference type="OrthoDB" id="9791432at2"/>
<feature type="chain" id="PRO_5004567884" description="Flagellar protein FlbB" evidence="3">
    <location>
        <begin position="25"/>
        <end position="217"/>
    </location>
</feature>